<dbReference type="InterPro" id="IPR045462">
    <property type="entry name" value="aa-tRNA-synth_I_cd-bd"/>
</dbReference>
<dbReference type="GO" id="GO:0005524">
    <property type="term" value="F:ATP binding"/>
    <property type="evidence" value="ECO:0007669"/>
    <property type="project" value="UniProtKB-KW"/>
</dbReference>
<organism evidence="11 12">
    <name type="scientific">Hyphodiscus hymeniophilus</name>
    <dbReference type="NCBI Taxonomy" id="353542"/>
    <lineage>
        <taxon>Eukaryota</taxon>
        <taxon>Fungi</taxon>
        <taxon>Dikarya</taxon>
        <taxon>Ascomycota</taxon>
        <taxon>Pezizomycotina</taxon>
        <taxon>Leotiomycetes</taxon>
        <taxon>Helotiales</taxon>
        <taxon>Hyphodiscaceae</taxon>
        <taxon>Hyphodiscus</taxon>
    </lineage>
</organism>
<keyword evidence="6 7" id="KW-0030">Aminoacyl-tRNA synthetase</keyword>
<evidence type="ECO:0000256" key="2">
    <source>
        <dbReference type="ARBA" id="ARBA00022598"/>
    </source>
</evidence>
<dbReference type="SUPFAM" id="SSF48163">
    <property type="entry name" value="An anticodon-binding domain of class I aminoacyl-tRNA synthetases"/>
    <property type="match status" value="1"/>
</dbReference>
<keyword evidence="5 7" id="KW-0648">Protein biosynthesis</keyword>
<dbReference type="Gene3D" id="3.40.50.620">
    <property type="entry name" value="HUPs"/>
    <property type="match status" value="1"/>
</dbReference>
<reference evidence="11" key="1">
    <citation type="submission" date="2019-07" db="EMBL/GenBank/DDBJ databases">
        <title>Hyphodiscus hymeniophilus genome sequencing and assembly.</title>
        <authorList>
            <person name="Kramer G."/>
            <person name="Nodwell J."/>
        </authorList>
    </citation>
    <scope>NUCLEOTIDE SEQUENCE</scope>
    <source>
        <strain evidence="11">ATCC 34498</strain>
    </source>
</reference>
<evidence type="ECO:0000256" key="8">
    <source>
        <dbReference type="SAM" id="MobiDB-lite"/>
    </source>
</evidence>
<protein>
    <submittedName>
        <fullName evidence="11">Glutamyl-tRNA synthetase</fullName>
    </submittedName>
</protein>
<evidence type="ECO:0000256" key="1">
    <source>
        <dbReference type="ARBA" id="ARBA00007894"/>
    </source>
</evidence>
<evidence type="ECO:0000256" key="5">
    <source>
        <dbReference type="ARBA" id="ARBA00022917"/>
    </source>
</evidence>
<feature type="domain" description="Glutamyl/glutaminyl-tRNA synthetase class Ib catalytic" evidence="9">
    <location>
        <begin position="48"/>
        <end position="363"/>
    </location>
</feature>
<dbReference type="NCBIfam" id="TIGR00464">
    <property type="entry name" value="gltX_bact"/>
    <property type="match status" value="1"/>
</dbReference>
<name>A0A9P6VJ00_9HELO</name>
<keyword evidence="12" id="KW-1185">Reference proteome</keyword>
<evidence type="ECO:0000256" key="6">
    <source>
        <dbReference type="ARBA" id="ARBA00023146"/>
    </source>
</evidence>
<dbReference type="InterPro" id="IPR020058">
    <property type="entry name" value="Glu/Gln-tRNA-synth_Ib_cat-dom"/>
</dbReference>
<dbReference type="PANTHER" id="PTHR43311">
    <property type="entry name" value="GLUTAMATE--TRNA LIGASE"/>
    <property type="match status" value="1"/>
</dbReference>
<keyword evidence="4 7" id="KW-0067">ATP-binding</keyword>
<dbReference type="PANTHER" id="PTHR43311:SF2">
    <property type="entry name" value="GLUTAMATE--TRNA LIGASE, MITOCHONDRIAL-RELATED"/>
    <property type="match status" value="1"/>
</dbReference>
<dbReference type="Pfam" id="PF00749">
    <property type="entry name" value="tRNA-synt_1c"/>
    <property type="match status" value="1"/>
</dbReference>
<feature type="region of interest" description="Disordered" evidence="8">
    <location>
        <begin position="608"/>
        <end position="658"/>
    </location>
</feature>
<dbReference type="EMBL" id="VNKQ01000009">
    <property type="protein sequence ID" value="KAG0648654.1"/>
    <property type="molecule type" value="Genomic_DNA"/>
</dbReference>
<evidence type="ECO:0000259" key="9">
    <source>
        <dbReference type="Pfam" id="PF00749"/>
    </source>
</evidence>
<gene>
    <name evidence="11" type="ORF">D0Z07_4962</name>
</gene>
<evidence type="ECO:0000256" key="3">
    <source>
        <dbReference type="ARBA" id="ARBA00022741"/>
    </source>
</evidence>
<sequence length="658" mass="75154">MLQPHQPRPFPLKIIRLHRHPRWNFERAARRGQDLHHLPLDIFILDPLFNYLVAKATGGQFLLRIEDTDQKRTVHDAEQRLFQDLEWAGIEWDEGYQLLLCLRRILMLLIFPRPESRRPIWPSQRTAIYREHAEQLLQSGNAYRCFCTPERIRDLADYRSKLGLPPDYDRTCAHLSKAESDDRAAHGEAHVVRLLVPDQMPAFNDIVYGLVKQRRGSSKTPRANLGTVNGSLGSYEDPVLMKSDGFPTYHLANVVDDHLMKITHVIRGSFVNSNQEWMSSTSKHLVMYQAFGWEPPKFAHVGLLLDRNRQKLSKRLDSVGIADLRKRGIFPEALTNFVALLGWSHNVGNDVMSLEDLTTNASLKFTRGDTVVDSAKLEYLQKQHALRYALSAPSSNPLHDLKNLALMPTLKLLDQICADQPGRFALYQSIPSTAHENYVRDILWADAKQYTSPIDFIDRNRYFWVAPTSEGIAGSMPALRLHNVPSIAAQPSPAALTPFFSNFAEISEEDWKTAEIKSWISSIIEQATSRSFVELAQRHKHLSKEERDSARKQWGKSWNKLVYQYLRWALMGGMHGPDLAETVRILGRDETLKRLDEARNLLLARAEEEKSLQRKEDDSKSASGGMKVTSDIEAPKEENDFVWDAGENSPRNSGARRS</sequence>
<accession>A0A9P6VJ00</accession>
<evidence type="ECO:0000256" key="7">
    <source>
        <dbReference type="RuleBase" id="RU363037"/>
    </source>
</evidence>
<dbReference type="GO" id="GO:0005739">
    <property type="term" value="C:mitochondrion"/>
    <property type="evidence" value="ECO:0007669"/>
    <property type="project" value="TreeGrafter"/>
</dbReference>
<dbReference type="InterPro" id="IPR004527">
    <property type="entry name" value="Glu-tRNA-ligase_bac/mito"/>
</dbReference>
<dbReference type="Pfam" id="PF19269">
    <property type="entry name" value="Anticodon_2"/>
    <property type="match status" value="1"/>
</dbReference>
<comment type="similarity">
    <text evidence="1">Belongs to the class-I aminoacyl-tRNA synthetase family. Glutamate--tRNA ligase type 1 subfamily.</text>
</comment>
<evidence type="ECO:0000313" key="12">
    <source>
        <dbReference type="Proteomes" id="UP000785200"/>
    </source>
</evidence>
<dbReference type="AlphaFoldDB" id="A0A9P6VJ00"/>
<keyword evidence="3 7" id="KW-0547">Nucleotide-binding</keyword>
<dbReference type="Proteomes" id="UP000785200">
    <property type="component" value="Unassembled WGS sequence"/>
</dbReference>
<dbReference type="SUPFAM" id="SSF52374">
    <property type="entry name" value="Nucleotidylyl transferase"/>
    <property type="match status" value="1"/>
</dbReference>
<dbReference type="GO" id="GO:0004818">
    <property type="term" value="F:glutamate-tRNA ligase activity"/>
    <property type="evidence" value="ECO:0007669"/>
    <property type="project" value="InterPro"/>
</dbReference>
<dbReference type="Gene3D" id="1.10.10.350">
    <property type="match status" value="1"/>
</dbReference>
<dbReference type="InterPro" id="IPR000924">
    <property type="entry name" value="Glu/Gln-tRNA-synth"/>
</dbReference>
<evidence type="ECO:0000259" key="10">
    <source>
        <dbReference type="Pfam" id="PF19269"/>
    </source>
</evidence>
<feature type="compositionally biased region" description="Basic and acidic residues" evidence="8">
    <location>
        <begin position="608"/>
        <end position="620"/>
    </location>
</feature>
<proteinExistence type="inferred from homology"/>
<dbReference type="InterPro" id="IPR049940">
    <property type="entry name" value="GluQ/Sye"/>
</dbReference>
<comment type="caution">
    <text evidence="11">The sequence shown here is derived from an EMBL/GenBank/DDBJ whole genome shotgun (WGS) entry which is preliminary data.</text>
</comment>
<evidence type="ECO:0000313" key="11">
    <source>
        <dbReference type="EMBL" id="KAG0648654.1"/>
    </source>
</evidence>
<feature type="domain" description="Aminoacyl-tRNA synthetase class I anticodon-binding" evidence="10">
    <location>
        <begin position="559"/>
        <end position="598"/>
    </location>
</feature>
<dbReference type="InterPro" id="IPR020751">
    <property type="entry name" value="aa-tRNA-synth_I_codon-bd_sub2"/>
</dbReference>
<dbReference type="PRINTS" id="PR00987">
    <property type="entry name" value="TRNASYNTHGLU"/>
</dbReference>
<dbReference type="OrthoDB" id="428822at2759"/>
<dbReference type="GO" id="GO:0000049">
    <property type="term" value="F:tRNA binding"/>
    <property type="evidence" value="ECO:0007669"/>
    <property type="project" value="InterPro"/>
</dbReference>
<dbReference type="InterPro" id="IPR008925">
    <property type="entry name" value="aa_tRNA-synth_I_cd-bd_sf"/>
</dbReference>
<evidence type="ECO:0000256" key="4">
    <source>
        <dbReference type="ARBA" id="ARBA00022840"/>
    </source>
</evidence>
<dbReference type="GO" id="GO:0006424">
    <property type="term" value="P:glutamyl-tRNA aminoacylation"/>
    <property type="evidence" value="ECO:0007669"/>
    <property type="project" value="InterPro"/>
</dbReference>
<keyword evidence="2 7" id="KW-0436">Ligase</keyword>
<dbReference type="InterPro" id="IPR014729">
    <property type="entry name" value="Rossmann-like_a/b/a_fold"/>
</dbReference>